<evidence type="ECO:0000256" key="7">
    <source>
        <dbReference type="SAM" id="MobiDB-lite"/>
    </source>
</evidence>
<proteinExistence type="predicted"/>
<comment type="caution">
    <text evidence="9">The sequence shown here is derived from an EMBL/GenBank/DDBJ whole genome shotgun (WGS) entry which is preliminary data.</text>
</comment>
<dbReference type="InterPro" id="IPR038933">
    <property type="entry name" value="Ovate"/>
</dbReference>
<reference evidence="9 10" key="1">
    <citation type="journal article" date="2018" name="Proc. Natl. Acad. Sci. U.S.A.">
        <title>Draft genome sequence of Camellia sinensis var. sinensis provides insights into the evolution of the tea genome and tea quality.</title>
        <authorList>
            <person name="Wei C."/>
            <person name="Yang H."/>
            <person name="Wang S."/>
            <person name="Zhao J."/>
            <person name="Liu C."/>
            <person name="Gao L."/>
            <person name="Xia E."/>
            <person name="Lu Y."/>
            <person name="Tai Y."/>
            <person name="She G."/>
            <person name="Sun J."/>
            <person name="Cao H."/>
            <person name="Tong W."/>
            <person name="Gao Q."/>
            <person name="Li Y."/>
            <person name="Deng W."/>
            <person name="Jiang X."/>
            <person name="Wang W."/>
            <person name="Chen Q."/>
            <person name="Zhang S."/>
            <person name="Li H."/>
            <person name="Wu J."/>
            <person name="Wang P."/>
            <person name="Li P."/>
            <person name="Shi C."/>
            <person name="Zheng F."/>
            <person name="Jian J."/>
            <person name="Huang B."/>
            <person name="Shan D."/>
            <person name="Shi M."/>
            <person name="Fang C."/>
            <person name="Yue Y."/>
            <person name="Li F."/>
            <person name="Li D."/>
            <person name="Wei S."/>
            <person name="Han B."/>
            <person name="Jiang C."/>
            <person name="Yin Y."/>
            <person name="Xia T."/>
            <person name="Zhang Z."/>
            <person name="Bennetzen J.L."/>
            <person name="Zhao S."/>
            <person name="Wan X."/>
        </authorList>
    </citation>
    <scope>NUCLEOTIDE SEQUENCE [LARGE SCALE GENOMIC DNA]</scope>
    <source>
        <strain evidence="10">cv. Shuchazao</strain>
        <tissue evidence="9">Leaf</tissue>
    </source>
</reference>
<keyword evidence="3 6" id="KW-0805">Transcription regulation</keyword>
<evidence type="ECO:0000256" key="6">
    <source>
        <dbReference type="RuleBase" id="RU367028"/>
    </source>
</evidence>
<comment type="subcellular location">
    <subcellularLocation>
        <location evidence="1 6">Nucleus</location>
    </subcellularLocation>
</comment>
<dbReference type="EMBL" id="SDRB02006039">
    <property type="protein sequence ID" value="THG13215.1"/>
    <property type="molecule type" value="Genomic_DNA"/>
</dbReference>
<keyword evidence="10" id="KW-1185">Reference proteome</keyword>
<evidence type="ECO:0000256" key="4">
    <source>
        <dbReference type="ARBA" id="ARBA00023163"/>
    </source>
</evidence>
<evidence type="ECO:0000256" key="1">
    <source>
        <dbReference type="ARBA" id="ARBA00004123"/>
    </source>
</evidence>
<organism evidence="9 10">
    <name type="scientific">Camellia sinensis var. sinensis</name>
    <name type="common">China tea</name>
    <dbReference type="NCBI Taxonomy" id="542762"/>
    <lineage>
        <taxon>Eukaryota</taxon>
        <taxon>Viridiplantae</taxon>
        <taxon>Streptophyta</taxon>
        <taxon>Embryophyta</taxon>
        <taxon>Tracheophyta</taxon>
        <taxon>Spermatophyta</taxon>
        <taxon>Magnoliopsida</taxon>
        <taxon>eudicotyledons</taxon>
        <taxon>Gunneridae</taxon>
        <taxon>Pentapetalae</taxon>
        <taxon>asterids</taxon>
        <taxon>Ericales</taxon>
        <taxon>Theaceae</taxon>
        <taxon>Camellia</taxon>
    </lineage>
</organism>
<evidence type="ECO:0000313" key="9">
    <source>
        <dbReference type="EMBL" id="THG13215.1"/>
    </source>
</evidence>
<evidence type="ECO:0000313" key="10">
    <source>
        <dbReference type="Proteomes" id="UP000306102"/>
    </source>
</evidence>
<evidence type="ECO:0000256" key="3">
    <source>
        <dbReference type="ARBA" id="ARBA00023015"/>
    </source>
</evidence>
<feature type="region of interest" description="Disordered" evidence="7">
    <location>
        <begin position="27"/>
        <end position="64"/>
    </location>
</feature>
<name>A0A4S4EC73_CAMSN</name>
<dbReference type="PANTHER" id="PTHR33057">
    <property type="entry name" value="TRANSCRIPTION REPRESSOR OFP7-RELATED"/>
    <property type="match status" value="1"/>
</dbReference>
<dbReference type="GO" id="GO:0005634">
    <property type="term" value="C:nucleus"/>
    <property type="evidence" value="ECO:0007669"/>
    <property type="project" value="UniProtKB-SubCell"/>
</dbReference>
<keyword evidence="5 6" id="KW-0539">Nucleus</keyword>
<accession>A0A4S4EC73</accession>
<dbReference type="PROSITE" id="PS51754">
    <property type="entry name" value="OVATE"/>
    <property type="match status" value="1"/>
</dbReference>
<feature type="domain" description="OVATE" evidence="8">
    <location>
        <begin position="323"/>
        <end position="382"/>
    </location>
</feature>
<dbReference type="Proteomes" id="UP000306102">
    <property type="component" value="Unassembled WGS sequence"/>
</dbReference>
<dbReference type="NCBIfam" id="TIGR01568">
    <property type="entry name" value="A_thal_3678"/>
    <property type="match status" value="1"/>
</dbReference>
<dbReference type="PANTHER" id="PTHR33057:SF82">
    <property type="entry name" value="TRANSCRIPTION REPRESSOR OFP5"/>
    <property type="match status" value="1"/>
</dbReference>
<keyword evidence="2 6" id="KW-0678">Repressor</keyword>
<dbReference type="Pfam" id="PF04844">
    <property type="entry name" value="Ovate"/>
    <property type="match status" value="1"/>
</dbReference>
<evidence type="ECO:0000259" key="8">
    <source>
        <dbReference type="PROSITE" id="PS51754"/>
    </source>
</evidence>
<dbReference type="InterPro" id="IPR006458">
    <property type="entry name" value="Ovate_C"/>
</dbReference>
<dbReference type="GO" id="GO:0045892">
    <property type="term" value="P:negative regulation of DNA-templated transcription"/>
    <property type="evidence" value="ECO:0007669"/>
    <property type="project" value="UniProtKB-UniRule"/>
</dbReference>
<gene>
    <name evidence="9" type="ORF">TEA_021343</name>
</gene>
<dbReference type="AlphaFoldDB" id="A0A4S4EC73"/>
<keyword evidence="4 6" id="KW-0804">Transcription</keyword>
<comment type="function">
    <text evidence="6">Transcriptional repressor that regulates multiple aspects of plant growth and development.</text>
</comment>
<evidence type="ECO:0000256" key="5">
    <source>
        <dbReference type="ARBA" id="ARBA00023242"/>
    </source>
</evidence>
<protein>
    <recommendedName>
        <fullName evidence="6">Transcription repressor</fullName>
    </recommendedName>
    <alternativeName>
        <fullName evidence="6">Ovate family protein</fullName>
    </alternativeName>
</protein>
<evidence type="ECO:0000256" key="2">
    <source>
        <dbReference type="ARBA" id="ARBA00022491"/>
    </source>
</evidence>
<sequence>MMKWGRKKPCSSSMSHVFPMSWLSKFKPKGTNSDHKPMKPNQKPEPNFVFRSNPKPATWKDGRFYGGSDDSDWRLSFGEDRPRGEKSTVGLQSVWYESDEELQFPVGSKMAGREETWKFNDMVPDIRNFKRELPPSLEISPEIVACNRVEKERECRELKVQRRKAVKDQKSRRTIRRVLGEKLEELEENSTVPLEKDIFELEPIRIVEKTDSDSGKHFYVSSVNCAFEALNLEETDGIGEEKQRSEWEKLKEMKMKELISKSEKQRKSVYINRQVQRRTKQSSKVKVYSPRIKALEDMKKAKMKMKKKAKEVEDRTAFDSFAVVKSSFDPDQDFRNSMIEMINERGIRKAEELEELLACYLTLNADEYHDLIIEVFRQVWFELKLESFSPELHNAINIANYD</sequence>